<dbReference type="AlphaFoldDB" id="A0A1B0A6X1"/>
<sequence>MGQLGIRAVVTIINFNTLRFVCMHPYNVEQAGRIQKESLENRQNSEAAQRERYYATIHKVSMQNNDKIPETSEDISPYATFQLSESGNMSQPHHAGPANTLLHSFMYHERALTEGCSSPPPAAVLKSNHHHYNQRPTKTIHNHYQTSPFHNISSKNRRRHSRKTEPESEESESDPDQLTSSRTESSNQPEGKIKHKSRVLQHFSNHNISITYL</sequence>
<evidence type="ECO:0000256" key="1">
    <source>
        <dbReference type="SAM" id="MobiDB-lite"/>
    </source>
</evidence>
<dbReference type="Proteomes" id="UP000092445">
    <property type="component" value="Unassembled WGS sequence"/>
</dbReference>
<proteinExistence type="predicted"/>
<name>A0A1B0A6X1_GLOPL</name>
<dbReference type="VEuPathDB" id="VectorBase:GPAI036176"/>
<organism evidence="2 3">
    <name type="scientific">Glossina pallidipes</name>
    <name type="common">Tsetse fly</name>
    <dbReference type="NCBI Taxonomy" id="7398"/>
    <lineage>
        <taxon>Eukaryota</taxon>
        <taxon>Metazoa</taxon>
        <taxon>Ecdysozoa</taxon>
        <taxon>Arthropoda</taxon>
        <taxon>Hexapoda</taxon>
        <taxon>Insecta</taxon>
        <taxon>Pterygota</taxon>
        <taxon>Neoptera</taxon>
        <taxon>Endopterygota</taxon>
        <taxon>Diptera</taxon>
        <taxon>Brachycera</taxon>
        <taxon>Muscomorpha</taxon>
        <taxon>Hippoboscoidea</taxon>
        <taxon>Glossinidae</taxon>
        <taxon>Glossina</taxon>
    </lineage>
</organism>
<reference evidence="3" key="1">
    <citation type="submission" date="2014-03" db="EMBL/GenBank/DDBJ databases">
        <authorList>
            <person name="Aksoy S."/>
            <person name="Warren W."/>
            <person name="Wilson R.K."/>
        </authorList>
    </citation>
    <scope>NUCLEOTIDE SEQUENCE [LARGE SCALE GENOMIC DNA]</scope>
    <source>
        <strain evidence="3">IAEA</strain>
    </source>
</reference>
<evidence type="ECO:0000313" key="3">
    <source>
        <dbReference type="Proteomes" id="UP000092445"/>
    </source>
</evidence>
<feature type="compositionally biased region" description="Polar residues" evidence="1">
    <location>
        <begin position="142"/>
        <end position="154"/>
    </location>
</feature>
<evidence type="ECO:0000313" key="2">
    <source>
        <dbReference type="EnsemblMetazoa" id="GPAI036176-PA"/>
    </source>
</evidence>
<feature type="compositionally biased region" description="Polar residues" evidence="1">
    <location>
        <begin position="177"/>
        <end position="189"/>
    </location>
</feature>
<dbReference type="EnsemblMetazoa" id="GPAI036176-RA">
    <property type="protein sequence ID" value="GPAI036176-PA"/>
    <property type="gene ID" value="GPAI036176"/>
</dbReference>
<dbReference type="STRING" id="7398.A0A1B0A6X1"/>
<keyword evidence="3" id="KW-1185">Reference proteome</keyword>
<feature type="region of interest" description="Disordered" evidence="1">
    <location>
        <begin position="138"/>
        <end position="200"/>
    </location>
</feature>
<reference evidence="2" key="2">
    <citation type="submission" date="2020-05" db="UniProtKB">
        <authorList>
            <consortium name="EnsemblMetazoa"/>
        </authorList>
    </citation>
    <scope>IDENTIFICATION</scope>
    <source>
        <strain evidence="2">IAEA</strain>
    </source>
</reference>
<accession>A0A1B0A6X1</accession>
<protein>
    <submittedName>
        <fullName evidence="2">Uncharacterized protein</fullName>
    </submittedName>
</protein>